<feature type="domain" description="Potassium channel" evidence="2">
    <location>
        <begin position="66"/>
        <end position="132"/>
    </location>
</feature>
<feature type="transmembrane region" description="Helical" evidence="1">
    <location>
        <begin position="43"/>
        <end position="70"/>
    </location>
</feature>
<evidence type="ECO:0000313" key="4">
    <source>
        <dbReference type="Proteomes" id="UP000722336"/>
    </source>
</evidence>
<dbReference type="EMBL" id="JAGSPA010000001">
    <property type="protein sequence ID" value="MBV7256106.1"/>
    <property type="molecule type" value="Genomic_DNA"/>
</dbReference>
<comment type="caution">
    <text evidence="3">The sequence shown here is derived from an EMBL/GenBank/DDBJ whole genome shotgun (WGS) entry which is preliminary data.</text>
</comment>
<name>A0ABS6SDV5_9SPHN</name>
<dbReference type="Pfam" id="PF07885">
    <property type="entry name" value="Ion_trans_2"/>
    <property type="match status" value="1"/>
</dbReference>
<evidence type="ECO:0000259" key="2">
    <source>
        <dbReference type="Pfam" id="PF07885"/>
    </source>
</evidence>
<dbReference type="GO" id="GO:0034220">
    <property type="term" value="P:monoatomic ion transmembrane transport"/>
    <property type="evidence" value="ECO:0007669"/>
    <property type="project" value="UniProtKB-KW"/>
</dbReference>
<dbReference type="InterPro" id="IPR013099">
    <property type="entry name" value="K_chnl_dom"/>
</dbReference>
<keyword evidence="1" id="KW-0812">Transmembrane</keyword>
<keyword evidence="3" id="KW-0813">Transport</keyword>
<reference evidence="3 4" key="1">
    <citation type="submission" date="2021-04" db="EMBL/GenBank/DDBJ databases">
        <authorList>
            <person name="Pira H."/>
            <person name="Risdian C."/>
            <person name="Wink J."/>
        </authorList>
    </citation>
    <scope>NUCLEOTIDE SEQUENCE [LARGE SCALE GENOMIC DNA]</scope>
    <source>
        <strain evidence="3 4">WHA3</strain>
    </source>
</reference>
<dbReference type="Proteomes" id="UP000722336">
    <property type="component" value="Unassembled WGS sequence"/>
</dbReference>
<keyword evidence="1" id="KW-0472">Membrane</keyword>
<sequence length="149" mass="16484">MIETVFITALLVVTASIIHFRVLRWCYGMVMGDDRRTTHPMLLVIGVIFVAHLAEVFLYALGYLVMELWLGVGTLNGAREGGGTDTLFDLFYFSIASYTTLGIGDIVPTGPMRLLTGIESLHGLVLIAWSSSFTYLMMEQLWGAEVEGE</sequence>
<keyword evidence="4" id="KW-1185">Reference proteome</keyword>
<keyword evidence="3" id="KW-0407">Ion channel</keyword>
<protein>
    <submittedName>
        <fullName evidence="3">Two pore domain potassium channel family protein</fullName>
    </submittedName>
</protein>
<proteinExistence type="predicted"/>
<keyword evidence="3" id="KW-0406">Ion transport</keyword>
<organism evidence="3 4">
    <name type="scientific">Pacificimonas pallii</name>
    <dbReference type="NCBI Taxonomy" id="2827236"/>
    <lineage>
        <taxon>Bacteria</taxon>
        <taxon>Pseudomonadati</taxon>
        <taxon>Pseudomonadota</taxon>
        <taxon>Alphaproteobacteria</taxon>
        <taxon>Sphingomonadales</taxon>
        <taxon>Sphingosinicellaceae</taxon>
        <taxon>Pacificimonas</taxon>
    </lineage>
</organism>
<evidence type="ECO:0000313" key="3">
    <source>
        <dbReference type="EMBL" id="MBV7256106.1"/>
    </source>
</evidence>
<dbReference type="RefSeq" id="WP_218444551.1">
    <property type="nucleotide sequence ID" value="NZ_JAGSPA010000001.1"/>
</dbReference>
<keyword evidence="1" id="KW-1133">Transmembrane helix</keyword>
<accession>A0ABS6SDV5</accession>
<feature type="transmembrane region" description="Helical" evidence="1">
    <location>
        <begin position="6"/>
        <end position="23"/>
    </location>
</feature>
<gene>
    <name evidence="3" type="ORF">KCG44_04825</name>
</gene>
<evidence type="ECO:0000256" key="1">
    <source>
        <dbReference type="SAM" id="Phobius"/>
    </source>
</evidence>